<dbReference type="Proteomes" id="UP000265520">
    <property type="component" value="Unassembled WGS sequence"/>
</dbReference>
<reference evidence="1 2" key="1">
    <citation type="journal article" date="2018" name="Front. Plant Sci.">
        <title>Red Clover (Trifolium pratense) and Zigzag Clover (T. medium) - A Picture of Genomic Similarities and Differences.</title>
        <authorList>
            <person name="Dluhosova J."/>
            <person name="Istvanek J."/>
            <person name="Nedelnik J."/>
            <person name="Repkova J."/>
        </authorList>
    </citation>
    <scope>NUCLEOTIDE SEQUENCE [LARGE SCALE GENOMIC DNA]</scope>
    <source>
        <strain evidence="2">cv. 10/8</strain>
        <tissue evidence="1">Leaf</tissue>
    </source>
</reference>
<accession>A0A392R1R3</accession>
<name>A0A392R1R3_9FABA</name>
<feature type="non-terminal residue" evidence="1">
    <location>
        <position position="111"/>
    </location>
</feature>
<dbReference type="AlphaFoldDB" id="A0A392R1R3"/>
<dbReference type="SUPFAM" id="SSF56801">
    <property type="entry name" value="Acetyl-CoA synthetase-like"/>
    <property type="match status" value="1"/>
</dbReference>
<keyword evidence="2" id="KW-1185">Reference proteome</keyword>
<proteinExistence type="predicted"/>
<comment type="caution">
    <text evidence="1">The sequence shown here is derived from an EMBL/GenBank/DDBJ whole genome shotgun (WGS) entry which is preliminary data.</text>
</comment>
<dbReference type="InterPro" id="IPR042099">
    <property type="entry name" value="ANL_N_sf"/>
</dbReference>
<protein>
    <submittedName>
        <fullName evidence="1">Bifunctional protein aas</fullName>
    </submittedName>
</protein>
<evidence type="ECO:0000313" key="1">
    <source>
        <dbReference type="EMBL" id="MCI30044.1"/>
    </source>
</evidence>
<dbReference type="Gene3D" id="3.40.50.12780">
    <property type="entry name" value="N-terminal domain of ligase-like"/>
    <property type="match status" value="1"/>
</dbReference>
<dbReference type="PANTHER" id="PTHR22754">
    <property type="entry name" value="DISCO-INTERACTING PROTEIN 2 DIP2 -RELATED"/>
    <property type="match status" value="1"/>
</dbReference>
<sequence length="111" mass="12744">MTFIKKPLLWLEIISKYQATHSAGPNFAFELLIRRLEADKDRIQNLDLSSLVFLMVAAEPVRQKTLKRFIELTTPLGLSQKGRVCCGYVRPEDTDIDIRIVDPDTCEELHV</sequence>
<dbReference type="PANTHER" id="PTHR22754:SF41">
    <property type="entry name" value="AMP-BINDING ENZYME"/>
    <property type="match status" value="1"/>
</dbReference>
<evidence type="ECO:0000313" key="2">
    <source>
        <dbReference type="Proteomes" id="UP000265520"/>
    </source>
</evidence>
<organism evidence="1 2">
    <name type="scientific">Trifolium medium</name>
    <dbReference type="NCBI Taxonomy" id="97028"/>
    <lineage>
        <taxon>Eukaryota</taxon>
        <taxon>Viridiplantae</taxon>
        <taxon>Streptophyta</taxon>
        <taxon>Embryophyta</taxon>
        <taxon>Tracheophyta</taxon>
        <taxon>Spermatophyta</taxon>
        <taxon>Magnoliopsida</taxon>
        <taxon>eudicotyledons</taxon>
        <taxon>Gunneridae</taxon>
        <taxon>Pentapetalae</taxon>
        <taxon>rosids</taxon>
        <taxon>fabids</taxon>
        <taxon>Fabales</taxon>
        <taxon>Fabaceae</taxon>
        <taxon>Papilionoideae</taxon>
        <taxon>50 kb inversion clade</taxon>
        <taxon>NPAAA clade</taxon>
        <taxon>Hologalegina</taxon>
        <taxon>IRL clade</taxon>
        <taxon>Trifolieae</taxon>
        <taxon>Trifolium</taxon>
    </lineage>
</organism>
<dbReference type="EMBL" id="LXQA010176586">
    <property type="protein sequence ID" value="MCI30044.1"/>
    <property type="molecule type" value="Genomic_DNA"/>
</dbReference>